<sequence>MAERIEAMPTRAARRPQGVRSAAAGRVSRATAPAPRSRPLRVPELVVGVVLVAGCALLAVMFSSRSNATTTVVVASRSVARGSAIVAGDLKGAEMAGATEAMVRGSNAVDLIGQIALVDIAADSPLTQSFVTAARPLLNGEALTSMALAPGQVPPDLAPNDHVRVVVTSVGVAGETQATLLDEQAIVWSVSLAPDGTSTIVTVRGPISLSSAIASAAKVQLARVGDH</sequence>
<keyword evidence="2" id="KW-0812">Transmembrane</keyword>
<gene>
    <name evidence="4" type="ORF">UFOPK2366_00958</name>
</gene>
<feature type="domain" description="SAF" evidence="3">
    <location>
        <begin position="70"/>
        <end position="132"/>
    </location>
</feature>
<reference evidence="4" key="1">
    <citation type="submission" date="2020-05" db="EMBL/GenBank/DDBJ databases">
        <authorList>
            <person name="Chiriac C."/>
            <person name="Salcher M."/>
            <person name="Ghai R."/>
            <person name="Kavagutti S V."/>
        </authorList>
    </citation>
    <scope>NUCLEOTIDE SEQUENCE</scope>
</reference>
<dbReference type="CDD" id="cd11614">
    <property type="entry name" value="SAF_CpaB_FlgA_like"/>
    <property type="match status" value="1"/>
</dbReference>
<accession>A0A6J6P9A0</accession>
<name>A0A6J6P9A0_9ZZZZ</name>
<keyword evidence="2" id="KW-1133">Transmembrane helix</keyword>
<proteinExistence type="predicted"/>
<protein>
    <submittedName>
        <fullName evidence="4">Unannotated protein</fullName>
    </submittedName>
</protein>
<dbReference type="AlphaFoldDB" id="A0A6J6P9A0"/>
<evidence type="ECO:0000259" key="3">
    <source>
        <dbReference type="SMART" id="SM00858"/>
    </source>
</evidence>
<organism evidence="4">
    <name type="scientific">freshwater metagenome</name>
    <dbReference type="NCBI Taxonomy" id="449393"/>
    <lineage>
        <taxon>unclassified sequences</taxon>
        <taxon>metagenomes</taxon>
        <taxon>ecological metagenomes</taxon>
    </lineage>
</organism>
<evidence type="ECO:0000313" key="4">
    <source>
        <dbReference type="EMBL" id="CAB4695062.1"/>
    </source>
</evidence>
<evidence type="ECO:0000256" key="2">
    <source>
        <dbReference type="SAM" id="Phobius"/>
    </source>
</evidence>
<feature type="region of interest" description="Disordered" evidence="1">
    <location>
        <begin position="1"/>
        <end position="35"/>
    </location>
</feature>
<keyword evidence="2" id="KW-0472">Membrane</keyword>
<feature type="transmembrane region" description="Helical" evidence="2">
    <location>
        <begin position="45"/>
        <end position="62"/>
    </location>
</feature>
<feature type="compositionally biased region" description="Low complexity" evidence="1">
    <location>
        <begin position="18"/>
        <end position="30"/>
    </location>
</feature>
<dbReference type="SMART" id="SM00858">
    <property type="entry name" value="SAF"/>
    <property type="match status" value="1"/>
</dbReference>
<evidence type="ECO:0000256" key="1">
    <source>
        <dbReference type="SAM" id="MobiDB-lite"/>
    </source>
</evidence>
<dbReference type="InterPro" id="IPR013974">
    <property type="entry name" value="SAF"/>
</dbReference>
<dbReference type="Pfam" id="PF08666">
    <property type="entry name" value="SAF"/>
    <property type="match status" value="1"/>
</dbReference>
<dbReference type="EMBL" id="CAEZXM010000162">
    <property type="protein sequence ID" value="CAB4695062.1"/>
    <property type="molecule type" value="Genomic_DNA"/>
</dbReference>